<comment type="pathway">
    <text evidence="11">tRNA modification; 5-methoxycarbonylmethyl-2-thiouridine-tRNA biosynthesis.</text>
</comment>
<dbReference type="InterPro" id="IPR018993">
    <property type="entry name" value="FOP_dimerisation-dom_N"/>
</dbReference>
<dbReference type="InterPro" id="IPR045886">
    <property type="entry name" value="ThiF/MoeB/HesA"/>
</dbReference>
<dbReference type="GO" id="GO:0005524">
    <property type="term" value="F:ATP binding"/>
    <property type="evidence" value="ECO:0007669"/>
    <property type="project" value="UniProtKB-KW"/>
</dbReference>
<dbReference type="InterPro" id="IPR035985">
    <property type="entry name" value="Ubiquitin-activating_enz"/>
</dbReference>
<evidence type="ECO:0000256" key="5">
    <source>
        <dbReference type="ARBA" id="ARBA00022723"/>
    </source>
</evidence>
<dbReference type="GO" id="GO:0005815">
    <property type="term" value="C:microtubule organizing center"/>
    <property type="evidence" value="ECO:0007669"/>
    <property type="project" value="InterPro"/>
</dbReference>
<dbReference type="EC" id="2.8.1.11" evidence="11"/>
<keyword evidence="4 11" id="KW-0819">tRNA processing</keyword>
<comment type="cofactor">
    <cofactor evidence="11">
        <name>Zn(2+)</name>
        <dbReference type="ChEBI" id="CHEBI:29105"/>
    </cofactor>
    <text evidence="11">Binds 1 zinc ion per subunit.</text>
</comment>
<feature type="binding site" evidence="11">
    <location>
        <position position="201"/>
    </location>
    <ligand>
        <name>ATP</name>
        <dbReference type="ChEBI" id="CHEBI:30616"/>
    </ligand>
</feature>
<dbReference type="GO" id="GO:0004792">
    <property type="term" value="F:thiosulfate-cyanide sulfurtransferase activity"/>
    <property type="evidence" value="ECO:0007669"/>
    <property type="project" value="TreeGrafter"/>
</dbReference>
<reference evidence="14" key="1">
    <citation type="submission" date="2025-08" db="UniProtKB">
        <authorList>
            <consortium name="RefSeq"/>
        </authorList>
    </citation>
    <scope>IDENTIFICATION</scope>
</reference>
<feature type="active site" description="Glycyl thioester intermediate; for adenylyltransferase activity" evidence="11">
    <location>
        <position position="327"/>
    </location>
</feature>
<dbReference type="InterPro" id="IPR036873">
    <property type="entry name" value="Rhodanese-like_dom_sf"/>
</dbReference>
<keyword evidence="6 11" id="KW-0547">Nucleotide-binding</keyword>
<dbReference type="Pfam" id="PF00581">
    <property type="entry name" value="Rhodanese"/>
    <property type="match status" value="1"/>
</dbReference>
<dbReference type="GO" id="GO:0061605">
    <property type="term" value="F:molybdopterin-synthase adenylyltransferase activity"/>
    <property type="evidence" value="ECO:0007669"/>
    <property type="project" value="UniProtKB-EC"/>
</dbReference>
<feature type="binding site" evidence="11">
    <location>
        <begin position="208"/>
        <end position="212"/>
    </location>
    <ligand>
        <name>ATP</name>
        <dbReference type="ChEBI" id="CHEBI:30616"/>
    </ligand>
</feature>
<dbReference type="UniPathway" id="UPA00344"/>
<keyword evidence="7 11" id="KW-0862">Zinc</keyword>
<comment type="catalytic activity">
    <reaction evidence="11">
        <text>[molybdopterin-synthase sulfur-carrier protein]-C-terminal Gly-Gly + ATP + H(+) = [molybdopterin-synthase sulfur-carrier protein]-C-terminal Gly-Gly-AMP + diphosphate</text>
        <dbReference type="Rhea" id="RHEA:43616"/>
        <dbReference type="Rhea" id="RHEA-COMP:12159"/>
        <dbReference type="Rhea" id="RHEA-COMP:12202"/>
        <dbReference type="ChEBI" id="CHEBI:15378"/>
        <dbReference type="ChEBI" id="CHEBI:30616"/>
        <dbReference type="ChEBI" id="CHEBI:33019"/>
        <dbReference type="ChEBI" id="CHEBI:90618"/>
        <dbReference type="ChEBI" id="CHEBI:90778"/>
        <dbReference type="EC" id="2.7.7.80"/>
    </reaction>
</comment>
<dbReference type="UniPathway" id="UPA00988"/>
<keyword evidence="14" id="KW-0548">Nucleotidyltransferase</keyword>
<evidence type="ECO:0000256" key="8">
    <source>
        <dbReference type="ARBA" id="ARBA00022840"/>
    </source>
</evidence>
<dbReference type="GeneID" id="115466671"/>
<feature type="binding site" evidence="11">
    <location>
        <begin position="269"/>
        <end position="270"/>
    </location>
    <ligand>
        <name>ATP</name>
        <dbReference type="ChEBI" id="CHEBI:30616"/>
    </ligand>
</feature>
<dbReference type="InParanoid" id="A0A6P7XTZ4"/>
<feature type="binding site" evidence="11">
    <location>
        <position position="313"/>
    </location>
    <ligand>
        <name>Zn(2+)</name>
        <dbReference type="ChEBI" id="CHEBI:29105"/>
    </ligand>
</feature>
<evidence type="ECO:0000256" key="9">
    <source>
        <dbReference type="ARBA" id="ARBA00023150"/>
    </source>
</evidence>
<feature type="binding site" evidence="11">
    <location>
        <position position="180"/>
    </location>
    <ligand>
        <name>ATP</name>
        <dbReference type="ChEBI" id="CHEBI:30616"/>
    </ligand>
</feature>
<dbReference type="OrthoDB" id="10261062at2759"/>
<evidence type="ECO:0000256" key="2">
    <source>
        <dbReference type="ARBA" id="ARBA00022490"/>
    </source>
</evidence>
<dbReference type="PROSITE" id="PS50206">
    <property type="entry name" value="RHODANESE_3"/>
    <property type="match status" value="1"/>
</dbReference>
<comment type="catalytic activity">
    <reaction evidence="11">
        <text>[molybdopterin-synthase sulfur-carrier protein]-C-terminal Gly-Gly-AMP + S-sulfanyl-L-cysteinyl-[cysteine desulfurase] + AH2 = [molybdopterin-synthase sulfur-carrier protein]-C-terminal-Gly-aminoethanethioate + L-cysteinyl-[cysteine desulfurase] + A + AMP + 2 H(+)</text>
        <dbReference type="Rhea" id="RHEA:48612"/>
        <dbReference type="Rhea" id="RHEA-COMP:12157"/>
        <dbReference type="Rhea" id="RHEA-COMP:12158"/>
        <dbReference type="Rhea" id="RHEA-COMP:12159"/>
        <dbReference type="Rhea" id="RHEA-COMP:19907"/>
        <dbReference type="ChEBI" id="CHEBI:13193"/>
        <dbReference type="ChEBI" id="CHEBI:15378"/>
        <dbReference type="ChEBI" id="CHEBI:17499"/>
        <dbReference type="ChEBI" id="CHEBI:29950"/>
        <dbReference type="ChEBI" id="CHEBI:61963"/>
        <dbReference type="ChEBI" id="CHEBI:90618"/>
        <dbReference type="ChEBI" id="CHEBI:232372"/>
        <dbReference type="ChEBI" id="CHEBI:456215"/>
        <dbReference type="EC" id="2.8.1.11"/>
    </reaction>
</comment>
<name>A0A6P7XTZ4_9AMPH</name>
<dbReference type="Pfam" id="PF09398">
    <property type="entry name" value="FOP_dimer"/>
    <property type="match status" value="1"/>
</dbReference>
<comment type="pathway">
    <text evidence="11">Cofactor biosynthesis; molybdopterin biosynthesis.</text>
</comment>
<dbReference type="GO" id="GO:0006777">
    <property type="term" value="P:Mo-molybdopterin cofactor biosynthetic process"/>
    <property type="evidence" value="ECO:0007669"/>
    <property type="project" value="UniProtKB-UniRule"/>
</dbReference>
<dbReference type="AlphaFoldDB" id="A0A6P7XTZ4"/>
<evidence type="ECO:0000256" key="11">
    <source>
        <dbReference type="HAMAP-Rule" id="MF_03049"/>
    </source>
</evidence>
<keyword evidence="5 11" id="KW-0479">Metal-binding</keyword>
<dbReference type="CDD" id="cd00757">
    <property type="entry name" value="ThiF_MoeB_HesA_family"/>
    <property type="match status" value="1"/>
</dbReference>
<evidence type="ECO:0000313" key="14">
    <source>
        <dbReference type="RefSeq" id="XP_030053929.1"/>
    </source>
</evidence>
<evidence type="ECO:0000256" key="7">
    <source>
        <dbReference type="ARBA" id="ARBA00022833"/>
    </source>
</evidence>
<comment type="function">
    <text evidence="11">Plays a central role in 2-thiolation of mcm(5)S(2)U at tRNA wobble positions of cytosolic tRNA(Lys), tRNA(Glu) and tRNA(Gln). Also essential during biosynthesis of the molybdenum cofactor. Acts by mediating the C-terminal thiocarboxylation of sulfur carriers URM1 and MOCS2A. Its N-terminus first activates URM1 and MOCS2A as acyl-adenylates (-COAMP), then the persulfide sulfur on the catalytic cysteine is transferred to URM1 and MOCS2A to form thiocarboxylation (-COSH) of their C-terminus. The reaction probably involves hydrogen sulfide that is generated from the persulfide intermediate and that acts as nucleophile towards URM1 and MOCS2A. Subsequently, a transient disulfide bond is formed. Does not use thiosulfate as sulfur donor; NFS1 probably acting as a sulfur donor for thiocarboxylation reactions.</text>
</comment>
<dbReference type="Gene3D" id="3.40.50.720">
    <property type="entry name" value="NAD(P)-binding Rossmann-like Domain"/>
    <property type="match status" value="1"/>
</dbReference>
<gene>
    <name evidence="11 14" type="primary">MOCS3</name>
    <name evidence="11" type="synonym">UBA4</name>
</gene>
<feature type="binding site" evidence="11">
    <location>
        <position position="388"/>
    </location>
    <ligand>
        <name>Zn(2+)</name>
        <dbReference type="ChEBI" id="CHEBI:29105"/>
    </ligand>
</feature>
<evidence type="ECO:0000313" key="13">
    <source>
        <dbReference type="Proteomes" id="UP000515156"/>
    </source>
</evidence>
<dbReference type="Pfam" id="PF00899">
    <property type="entry name" value="ThiF"/>
    <property type="match status" value="1"/>
</dbReference>
<comment type="subcellular location">
    <subcellularLocation>
        <location evidence="1">Cytoplasm</location>
        <location evidence="1">Cytosol</location>
    </subcellularLocation>
</comment>
<feature type="disulfide bond" description="Alternate" evidence="11">
    <location>
        <begin position="404"/>
        <end position="412"/>
    </location>
</feature>
<dbReference type="EC" id="2.7.7.80" evidence="11"/>
<keyword evidence="11" id="KW-1015">Disulfide bond</keyword>
<dbReference type="Gene3D" id="3.40.250.10">
    <property type="entry name" value="Rhodanese-like domain"/>
    <property type="match status" value="1"/>
</dbReference>
<dbReference type="HAMAP" id="MF_03049">
    <property type="entry name" value="MOCS3_Uba4"/>
    <property type="match status" value="1"/>
</dbReference>
<evidence type="ECO:0000256" key="4">
    <source>
        <dbReference type="ARBA" id="ARBA00022694"/>
    </source>
</evidence>
<feature type="domain" description="Rhodanese" evidence="12">
    <location>
        <begin position="435"/>
        <end position="545"/>
    </location>
</feature>
<dbReference type="GO" id="GO:0034453">
    <property type="term" value="P:microtubule anchoring"/>
    <property type="evidence" value="ECO:0007669"/>
    <property type="project" value="InterPro"/>
</dbReference>
<feature type="binding site" evidence="11">
    <location>
        <position position="310"/>
    </location>
    <ligand>
        <name>Zn(2+)</name>
        <dbReference type="ChEBI" id="CHEBI:29105"/>
    </ligand>
</feature>
<dbReference type="FunFam" id="3.40.50.720:FF:000206">
    <property type="entry name" value="Adenylyltransferase and sulfurtransferase MOCS3"/>
    <property type="match status" value="1"/>
</dbReference>
<dbReference type="FunFam" id="3.40.250.10:FF:000014">
    <property type="entry name" value="Adenylyltransferase and sulfurtransferase MOCS3"/>
    <property type="match status" value="1"/>
</dbReference>
<dbReference type="Proteomes" id="UP000515156">
    <property type="component" value="Chromosome 3"/>
</dbReference>
<dbReference type="FunCoup" id="A0A6P7XTZ4">
    <property type="interactions" value="1240"/>
</dbReference>
<comment type="similarity">
    <text evidence="11">In the N-terminal section; belongs to the HesA/MoeB/ThiF family. UBA4 subfamily.</text>
</comment>
<accession>A0A6P7XTZ4</accession>
<dbReference type="PANTHER" id="PTHR10953">
    <property type="entry name" value="UBIQUITIN-ACTIVATING ENZYME E1"/>
    <property type="match status" value="1"/>
</dbReference>
<feature type="binding site" evidence="11">
    <location>
        <position position="225"/>
    </location>
    <ligand>
        <name>ATP</name>
        <dbReference type="ChEBI" id="CHEBI:30616"/>
    </ligand>
</feature>
<sequence length="547" mass="60165">MFAAVDTKHQDLLIQNLENILNKIKQNKTPLINESFQQFLNTKNGYLVSSLVSEFLEFFSLGFTLAVFQPGTGTQVHGPDRGNLAQDLGIVENENTRDGPLLLEVMKRCQNSNSREDGSSDSSLPVLHNLVTELPLLEAKTSLSNEAILRYSRQLVLPELGVKGQLNLSKSSVLIVGCGGLGCPLAQYLAAAGIGRLGLLDYDVVEINNLHRQVLHGENRQGIPKSLSAATALKQLNSGVEYICYNLILTPKIALELIQQYDIIADCSDNVPTRYLVNDACVLTGKPLVSASALRMEGQLTVYNYHGSPCYRCLFPVPPPAETVTNCSDGGVLGVVPGIMGCLQALEVLKIASGLGTSFGQFMLMFDALEGRFRNIRLRPKNQNCAVCGANPTIRVLQDYEAFCGSSASDKCRTLHLLSKEERISAQEYKKILDEQVPHLLVDVRPPVEVDICHLPHSIYITLDKLERKNLDCLNHLNRKLLEGKQITDEEMSFPVYVICKLGNDSQKAVKILQELSGKELGVLLAKDITGGLMAWSNKVDPTFPQY</sequence>
<evidence type="ECO:0000259" key="12">
    <source>
        <dbReference type="PROSITE" id="PS50206"/>
    </source>
</evidence>
<dbReference type="GO" id="GO:0005829">
    <property type="term" value="C:cytosol"/>
    <property type="evidence" value="ECO:0007669"/>
    <property type="project" value="UniProtKB-SubCell"/>
</dbReference>
<dbReference type="GO" id="GO:0046872">
    <property type="term" value="F:metal ion binding"/>
    <property type="evidence" value="ECO:0007669"/>
    <property type="project" value="UniProtKB-KW"/>
</dbReference>
<evidence type="ECO:0000256" key="1">
    <source>
        <dbReference type="ARBA" id="ARBA00004514"/>
    </source>
</evidence>
<feature type="binding site" evidence="11">
    <location>
        <position position="385"/>
    </location>
    <ligand>
        <name>Zn(2+)</name>
        <dbReference type="ChEBI" id="CHEBI:29105"/>
    </ligand>
</feature>
<keyword evidence="2 11" id="KW-0963">Cytoplasm</keyword>
<dbReference type="NCBIfam" id="NF004281">
    <property type="entry name" value="PRK05690.1"/>
    <property type="match status" value="1"/>
</dbReference>
<dbReference type="Gene3D" id="1.20.960.40">
    <property type="match status" value="1"/>
</dbReference>
<evidence type="ECO:0000256" key="6">
    <source>
        <dbReference type="ARBA" id="ARBA00022741"/>
    </source>
</evidence>
<dbReference type="InterPro" id="IPR001763">
    <property type="entry name" value="Rhodanese-like_dom"/>
</dbReference>
<dbReference type="KEGG" id="muo:115466671"/>
<dbReference type="GO" id="GO:0061604">
    <property type="term" value="F:molybdopterin-synthase sulfurtransferase activity"/>
    <property type="evidence" value="ECO:0007669"/>
    <property type="project" value="UniProtKB-EC"/>
</dbReference>
<dbReference type="SUPFAM" id="SSF69572">
    <property type="entry name" value="Activating enzymes of the ubiquitin-like proteins"/>
    <property type="match status" value="1"/>
</dbReference>
<dbReference type="InterPro" id="IPR028885">
    <property type="entry name" value="MOCS3/Uba4"/>
</dbReference>
<dbReference type="RefSeq" id="XP_030053929.1">
    <property type="nucleotide sequence ID" value="XM_030198069.1"/>
</dbReference>
<evidence type="ECO:0000256" key="10">
    <source>
        <dbReference type="ARBA" id="ARBA00023268"/>
    </source>
</evidence>
<protein>
    <recommendedName>
        <fullName evidence="11">Adenylyltransferase and sulfurtransferase MOCS3</fullName>
    </recommendedName>
    <alternativeName>
        <fullName evidence="11">Molybdenum cofactor synthesis protein 3</fullName>
    </alternativeName>
    <domain>
        <recommendedName>
            <fullName evidence="11">Molybdopterin-synthase adenylyltransferase</fullName>
            <ecNumber evidence="11">2.7.7.80</ecNumber>
        </recommendedName>
        <alternativeName>
            <fullName evidence="11">Adenylyltransferase MOCS3</fullName>
        </alternativeName>
        <alternativeName>
            <fullName evidence="11">Sulfur carrier protein MOCS2A adenylyltransferase</fullName>
        </alternativeName>
    </domain>
    <domain>
        <recommendedName>
            <fullName evidence="11">Molybdopterin-synthase sulfurtransferase</fullName>
            <ecNumber evidence="11">2.8.1.11</ecNumber>
        </recommendedName>
        <alternativeName>
            <fullName evidence="11">Sulfurtransferase MOCS3</fullName>
        </alternativeName>
        <alternativeName>
            <fullName evidence="11">Sulfur carrier protein MOCS2A sulfurtransferase</fullName>
        </alternativeName>
    </domain>
</protein>
<keyword evidence="13" id="KW-1185">Reference proteome</keyword>
<feature type="active site" description="Cysteine persulfide intermediate; for sulfurtransferase activity" evidence="11">
    <location>
        <position position="500"/>
    </location>
</feature>
<keyword evidence="9 11" id="KW-0501">Molybdenum cofactor biosynthesis</keyword>
<evidence type="ECO:0000256" key="3">
    <source>
        <dbReference type="ARBA" id="ARBA00022679"/>
    </source>
</evidence>
<keyword evidence="8 11" id="KW-0067">ATP-binding</keyword>
<keyword evidence="10 11" id="KW-0511">Multifunctional enzyme</keyword>
<dbReference type="InterPro" id="IPR000594">
    <property type="entry name" value="ThiF_NAD_FAD-bd"/>
</dbReference>
<dbReference type="CTD" id="27304"/>
<dbReference type="GO" id="GO:0002143">
    <property type="term" value="P:tRNA wobble position uridine thiolation"/>
    <property type="evidence" value="ECO:0007669"/>
    <property type="project" value="InterPro"/>
</dbReference>
<dbReference type="GO" id="GO:0042292">
    <property type="term" value="F:URM1 activating enzyme activity"/>
    <property type="evidence" value="ECO:0007669"/>
    <property type="project" value="TreeGrafter"/>
</dbReference>
<keyword evidence="3 11" id="KW-0808">Transferase</keyword>
<dbReference type="GO" id="GO:0032447">
    <property type="term" value="P:protein urmylation"/>
    <property type="evidence" value="ECO:0007669"/>
    <property type="project" value="TreeGrafter"/>
</dbReference>
<proteinExistence type="inferred from homology"/>
<dbReference type="PANTHER" id="PTHR10953:SF102">
    <property type="entry name" value="ADENYLYLTRANSFERASE AND SULFURTRANSFERASE MOCS3"/>
    <property type="match status" value="1"/>
</dbReference>
<dbReference type="SMART" id="SM00450">
    <property type="entry name" value="RHOD"/>
    <property type="match status" value="1"/>
</dbReference>
<organism evidence="13 14">
    <name type="scientific">Microcaecilia unicolor</name>
    <dbReference type="NCBI Taxonomy" id="1415580"/>
    <lineage>
        <taxon>Eukaryota</taxon>
        <taxon>Metazoa</taxon>
        <taxon>Chordata</taxon>
        <taxon>Craniata</taxon>
        <taxon>Vertebrata</taxon>
        <taxon>Euteleostomi</taxon>
        <taxon>Amphibia</taxon>
        <taxon>Gymnophiona</taxon>
        <taxon>Siphonopidae</taxon>
        <taxon>Microcaecilia</taxon>
    </lineage>
</organism>